<dbReference type="GO" id="GO:0016787">
    <property type="term" value="F:hydrolase activity"/>
    <property type="evidence" value="ECO:0007669"/>
    <property type="project" value="UniProtKB-KW"/>
</dbReference>
<dbReference type="InterPro" id="IPR036866">
    <property type="entry name" value="RibonucZ/Hydroxyglut_hydro"/>
</dbReference>
<dbReference type="Pfam" id="PF00753">
    <property type="entry name" value="Lactamase_B"/>
    <property type="match status" value="1"/>
</dbReference>
<accession>A0A2Z5MZV7</accession>
<protein>
    <recommendedName>
        <fullName evidence="5">Metallo-beta-lactamase domain-containing protein</fullName>
    </recommendedName>
</protein>
<feature type="domain" description="Metallo-beta-lactamase" evidence="5">
    <location>
        <begin position="60"/>
        <end position="273"/>
    </location>
</feature>
<dbReference type="CDD" id="cd16277">
    <property type="entry name" value="metallo-hydrolase-like_MBL-fold"/>
    <property type="match status" value="1"/>
</dbReference>
<evidence type="ECO:0000259" key="5">
    <source>
        <dbReference type="SMART" id="SM00849"/>
    </source>
</evidence>
<evidence type="ECO:0000256" key="1">
    <source>
        <dbReference type="ARBA" id="ARBA00007749"/>
    </source>
</evidence>
<dbReference type="GO" id="GO:0046872">
    <property type="term" value="F:metal ion binding"/>
    <property type="evidence" value="ECO:0007669"/>
    <property type="project" value="UniProtKB-KW"/>
</dbReference>
<evidence type="ECO:0000313" key="7">
    <source>
        <dbReference type="Proteomes" id="UP000253104"/>
    </source>
</evidence>
<evidence type="ECO:0000256" key="3">
    <source>
        <dbReference type="ARBA" id="ARBA00022801"/>
    </source>
</evidence>
<evidence type="ECO:0000256" key="4">
    <source>
        <dbReference type="ARBA" id="ARBA00022833"/>
    </source>
</evidence>
<keyword evidence="2" id="KW-0479">Metal-binding</keyword>
<evidence type="ECO:0000256" key="2">
    <source>
        <dbReference type="ARBA" id="ARBA00022723"/>
    </source>
</evidence>
<sequence length="297" mass="32612">MPLLHTIRSRIGHADVMQIVEMDISAILGTLLPEATPDVMKSIPWMKPPHVDDVHGMCAVSQCFIVMTGKRVLVVDTCVGNDKNTAGFDAFADLQLEFLATLEQAGIDRHAVTDVLCTHLHFDHVGWNTYKKDGRWLPTFPNAKYHFGKAEYEFAQQGDPNDAMYEAQDMSFHESIQPVVDAGLANFIDRDTDLGDGISVFSAPGHTIGHIAIEVDAGTERFIIGGDAMHHPVQIAKPDIAQILDYDNAQSSATRHTLLSRLDGSATLFTCTHFCSPSFGLISKDPEGDYVFTGVQK</sequence>
<evidence type="ECO:0000313" key="6">
    <source>
        <dbReference type="EMBL" id="AXF22792.1"/>
    </source>
</evidence>
<dbReference type="Proteomes" id="UP000253104">
    <property type="component" value="Chromosome mHSR5_B"/>
</dbReference>
<dbReference type="AlphaFoldDB" id="A0A2Z5MZV7"/>
<proteinExistence type="inferred from homology"/>
<dbReference type="SMART" id="SM00849">
    <property type="entry name" value="Lactamase_B"/>
    <property type="match status" value="1"/>
</dbReference>
<dbReference type="Gene3D" id="3.60.15.10">
    <property type="entry name" value="Ribonuclease Z/Hydroxyacylglutathione hydrolase-like"/>
    <property type="match status" value="1"/>
</dbReference>
<keyword evidence="3" id="KW-0378">Hydrolase</keyword>
<dbReference type="InterPro" id="IPR001279">
    <property type="entry name" value="Metallo-B-lactamas"/>
</dbReference>
<keyword evidence="4" id="KW-0862">Zinc</keyword>
<dbReference type="SUPFAM" id="SSF56281">
    <property type="entry name" value="Metallo-hydrolase/oxidoreductase"/>
    <property type="match status" value="1"/>
</dbReference>
<dbReference type="EMBL" id="CP024903">
    <property type="protein sequence ID" value="AXF22792.1"/>
    <property type="molecule type" value="Genomic_DNA"/>
</dbReference>
<dbReference type="PANTHER" id="PTHR42978:SF6">
    <property type="entry name" value="QUORUM-QUENCHING LACTONASE YTNP-RELATED"/>
    <property type="match status" value="1"/>
</dbReference>
<organism evidence="6 7">
    <name type="scientific">Burkholderia pyrrocinia</name>
    <name type="common">Pseudomonas pyrrocinia</name>
    <dbReference type="NCBI Taxonomy" id="60550"/>
    <lineage>
        <taxon>Bacteria</taxon>
        <taxon>Pseudomonadati</taxon>
        <taxon>Pseudomonadota</taxon>
        <taxon>Betaproteobacteria</taxon>
        <taxon>Burkholderiales</taxon>
        <taxon>Burkholderiaceae</taxon>
        <taxon>Burkholderia</taxon>
        <taxon>Burkholderia cepacia complex</taxon>
    </lineage>
</organism>
<name>A0A2Z5MZV7_BURPY</name>
<reference evidence="6 7" key="1">
    <citation type="journal article" date="2018" name="ISME J.">
        <title>Involvement of Burkholderiaceae and sulfurous volatiles in disease-suppressive soils.</title>
        <authorList>
            <person name="Carrion V.J."/>
            <person name="Cordovez V."/>
            <person name="Tyc O."/>
            <person name="Etalo D.W."/>
            <person name="de Bruijn I."/>
            <person name="de Jager V.C."/>
            <person name="Medema M.H."/>
            <person name="Eberl L."/>
            <person name="Raaijmakers J.M."/>
        </authorList>
    </citation>
    <scope>NUCLEOTIDE SEQUENCE [LARGE SCALE GENOMIC DNA]</scope>
    <source>
        <strain evidence="7">mHSR5</strain>
    </source>
</reference>
<gene>
    <name evidence="6" type="ORF">CUJ89_20015</name>
</gene>
<dbReference type="PANTHER" id="PTHR42978">
    <property type="entry name" value="QUORUM-QUENCHING LACTONASE YTNP-RELATED-RELATED"/>
    <property type="match status" value="1"/>
</dbReference>
<dbReference type="InterPro" id="IPR051013">
    <property type="entry name" value="MBL_superfamily_lactonases"/>
</dbReference>
<comment type="similarity">
    <text evidence="1">Belongs to the metallo-beta-lactamase superfamily.</text>
</comment>